<dbReference type="GO" id="GO:0016787">
    <property type="term" value="F:hydrolase activity"/>
    <property type="evidence" value="ECO:0007669"/>
    <property type="project" value="UniProtKB-KW"/>
</dbReference>
<evidence type="ECO:0000259" key="3">
    <source>
        <dbReference type="PROSITE" id="PS51194"/>
    </source>
</evidence>
<keyword evidence="1" id="KW-0378">Hydrolase</keyword>
<sequence length="650" mass="74555">MDPEDVDNMAHEVAANSIENISTDQLMAESGKTCVLVELLERLKEEGHQTLVFSQSRKMLDIIQKILKSRGFKVMRIDGTITKLEDRDKRIRRFQSDPSWSVFLLTTQVGGVGLNLTAADRVVIYDPSWNPATDAQAVDRYFSRQDLRELFVMDNPEHSTTQEQLAQMHSQNRKSDTNLDEHIAYLHSLGIFGISDHDLLYTKQADHEELPEGQEYIQQRYEDIVVNGEDWFLVRNIAQIPDDPNAVLLKFHSAKSEKGKQQLPNGKIKVKLGDYFSPAASPWAKLEDFHDPAAFIANFNEMRESIERDEDDEDSMGEGAKATNEESQVHSKGMEDFSVDGEHMAKGAEGESEGTMEGEDDTSDDEFDPKKPKLPSQKVTRKKPKHQETDPETEDEIHGDDGDQEEEVDQRKKKKKTKGSKGRKEKRQIEKCDFREAVEKMRQIHPDVDKVENNMPLNKNALGWRSAVADQQNSTLLNVSSLMATHVAVATLSPRCYQEAQGIMTLWSAGQCRGQGKSRNVKQTIFRELKGQHREEDLFDLLRQLRRGQIDWDDFETRAKAHKVIELYLPIIKAAEQTCKIEYFNCSAYDQLRLRKQFGKYKNRQKTPKVYYVKKKWVVLMDSLQSSHCINQVTALARAKLVLFYAYAYE</sequence>
<dbReference type="eggNOG" id="KOG0387">
    <property type="taxonomic scope" value="Eukaryota"/>
</dbReference>
<dbReference type="InterPro" id="IPR049730">
    <property type="entry name" value="SNF2/RAD54-like_C"/>
</dbReference>
<evidence type="ECO:0000256" key="2">
    <source>
        <dbReference type="SAM" id="MobiDB-lite"/>
    </source>
</evidence>
<feature type="compositionally biased region" description="Acidic residues" evidence="2">
    <location>
        <begin position="390"/>
        <end position="408"/>
    </location>
</feature>
<dbReference type="AlphaFoldDB" id="C3Z7W7"/>
<protein>
    <recommendedName>
        <fullName evidence="3">Helicase C-terminal domain-containing protein</fullName>
    </recommendedName>
</protein>
<dbReference type="InterPro" id="IPR027417">
    <property type="entry name" value="P-loop_NTPase"/>
</dbReference>
<feature type="compositionally biased region" description="Basic and acidic residues" evidence="2">
    <location>
        <begin position="323"/>
        <end position="349"/>
    </location>
</feature>
<dbReference type="Pfam" id="PF00271">
    <property type="entry name" value="Helicase_C"/>
    <property type="match status" value="1"/>
</dbReference>
<dbReference type="PANTHER" id="PTHR45629">
    <property type="entry name" value="SNF2/RAD54 FAMILY MEMBER"/>
    <property type="match status" value="1"/>
</dbReference>
<dbReference type="PROSITE" id="PS51194">
    <property type="entry name" value="HELICASE_CTER"/>
    <property type="match status" value="1"/>
</dbReference>
<name>C3Z7W7_BRAFL</name>
<feature type="region of interest" description="Disordered" evidence="2">
    <location>
        <begin position="307"/>
        <end position="429"/>
    </location>
</feature>
<dbReference type="InterPro" id="IPR050496">
    <property type="entry name" value="SNF2_RAD54_helicase_repair"/>
</dbReference>
<proteinExistence type="predicted"/>
<dbReference type="EMBL" id="GG666591">
    <property type="protein sequence ID" value="EEN51472.1"/>
    <property type="molecule type" value="Genomic_DNA"/>
</dbReference>
<evidence type="ECO:0000313" key="4">
    <source>
        <dbReference type="EMBL" id="EEN51472.1"/>
    </source>
</evidence>
<accession>C3Z7W7</accession>
<organism>
    <name type="scientific">Branchiostoma floridae</name>
    <name type="common">Florida lancelet</name>
    <name type="synonym">Amphioxus</name>
    <dbReference type="NCBI Taxonomy" id="7739"/>
    <lineage>
        <taxon>Eukaryota</taxon>
        <taxon>Metazoa</taxon>
        <taxon>Chordata</taxon>
        <taxon>Cephalochordata</taxon>
        <taxon>Leptocardii</taxon>
        <taxon>Amphioxiformes</taxon>
        <taxon>Branchiostomatidae</taxon>
        <taxon>Branchiostoma</taxon>
    </lineage>
</organism>
<dbReference type="SMART" id="SM00490">
    <property type="entry name" value="HELICc"/>
    <property type="match status" value="1"/>
</dbReference>
<feature type="compositionally biased region" description="Acidic residues" evidence="2">
    <location>
        <begin position="307"/>
        <end position="316"/>
    </location>
</feature>
<evidence type="ECO:0000256" key="1">
    <source>
        <dbReference type="ARBA" id="ARBA00022801"/>
    </source>
</evidence>
<dbReference type="STRING" id="7739.C3Z7W7"/>
<feature type="compositionally biased region" description="Basic residues" evidence="2">
    <location>
        <begin position="411"/>
        <end position="426"/>
    </location>
</feature>
<gene>
    <name evidence="4" type="ORF">BRAFLDRAFT_69293</name>
</gene>
<dbReference type="PANTHER" id="PTHR45629:SF7">
    <property type="entry name" value="DNA EXCISION REPAIR PROTEIN ERCC-6-RELATED"/>
    <property type="match status" value="1"/>
</dbReference>
<reference evidence="4" key="1">
    <citation type="journal article" date="2008" name="Nature">
        <title>The amphioxus genome and the evolution of the chordate karyotype.</title>
        <authorList>
            <consortium name="US DOE Joint Genome Institute (JGI-PGF)"/>
            <person name="Putnam N.H."/>
            <person name="Butts T."/>
            <person name="Ferrier D.E.K."/>
            <person name="Furlong R.F."/>
            <person name="Hellsten U."/>
            <person name="Kawashima T."/>
            <person name="Robinson-Rechavi M."/>
            <person name="Shoguchi E."/>
            <person name="Terry A."/>
            <person name="Yu J.-K."/>
            <person name="Benito-Gutierrez E.L."/>
            <person name="Dubchak I."/>
            <person name="Garcia-Fernandez J."/>
            <person name="Gibson-Brown J.J."/>
            <person name="Grigoriev I.V."/>
            <person name="Horton A.C."/>
            <person name="de Jong P.J."/>
            <person name="Jurka J."/>
            <person name="Kapitonov V.V."/>
            <person name="Kohara Y."/>
            <person name="Kuroki Y."/>
            <person name="Lindquist E."/>
            <person name="Lucas S."/>
            <person name="Osoegawa K."/>
            <person name="Pennacchio L.A."/>
            <person name="Salamov A.A."/>
            <person name="Satou Y."/>
            <person name="Sauka-Spengler T."/>
            <person name="Schmutz J."/>
            <person name="Shin-I T."/>
            <person name="Toyoda A."/>
            <person name="Bronner-Fraser M."/>
            <person name="Fujiyama A."/>
            <person name="Holland L.Z."/>
            <person name="Holland P.W.H."/>
            <person name="Satoh N."/>
            <person name="Rokhsar D.S."/>
        </authorList>
    </citation>
    <scope>NUCLEOTIDE SEQUENCE [LARGE SCALE GENOMIC DNA]</scope>
    <source>
        <strain evidence="4">S238N-H82</strain>
        <tissue evidence="4">Testes</tissue>
    </source>
</reference>
<dbReference type="SUPFAM" id="SSF52540">
    <property type="entry name" value="P-loop containing nucleoside triphosphate hydrolases"/>
    <property type="match status" value="1"/>
</dbReference>
<dbReference type="InParanoid" id="C3Z7W7"/>
<dbReference type="CDD" id="cd18793">
    <property type="entry name" value="SF2_C_SNF"/>
    <property type="match status" value="1"/>
</dbReference>
<feature type="compositionally biased region" description="Acidic residues" evidence="2">
    <location>
        <begin position="350"/>
        <end position="367"/>
    </location>
</feature>
<dbReference type="InterPro" id="IPR001650">
    <property type="entry name" value="Helicase_C-like"/>
</dbReference>
<dbReference type="Gene3D" id="3.40.50.300">
    <property type="entry name" value="P-loop containing nucleotide triphosphate hydrolases"/>
    <property type="match status" value="1"/>
</dbReference>
<feature type="domain" description="Helicase C-terminal" evidence="3">
    <location>
        <begin position="35"/>
        <end position="187"/>
    </location>
</feature>